<dbReference type="EC" id="3.2.1.-" evidence="5"/>
<dbReference type="Gene3D" id="1.10.530.10">
    <property type="match status" value="1"/>
</dbReference>
<evidence type="ECO:0000256" key="1">
    <source>
        <dbReference type="ARBA" id="ARBA00007734"/>
    </source>
</evidence>
<keyword evidence="5" id="KW-0326">Glycosidase</keyword>
<dbReference type="GO" id="GO:0004553">
    <property type="term" value="F:hydrolase activity, hydrolyzing O-glycosyl compounds"/>
    <property type="evidence" value="ECO:0007669"/>
    <property type="project" value="InterPro"/>
</dbReference>
<dbReference type="PANTHER" id="PTHR37423">
    <property type="entry name" value="SOLUBLE LYTIC MUREIN TRANSGLYCOSYLASE-RELATED"/>
    <property type="match status" value="1"/>
</dbReference>
<sequence>MSQQPSPWRQAQGRIGVARDAAIVATIDRWRALQRNNDLGFAAYARFIMANPGWPGESRMRRLAEAGIDPDRDDPGQIIAFFSQYPARTATGHARHAMALMRAGRRNEARIAARSAWVGGALAPHDEARLLSLFGSGWTKADHDQRADMLLWGNDLAGAERMLAYVTASRRPVYEARIAFRRKGKDAAARMQRAERLGVADAGYIADKVNWLLGSGNAIAARQYLANRPVLIMRPANAEKWYETLLAHARGAARDAQWSFAYAIASKLDDAYMSGTDVSGRPIGERDDYTSLAWLAGMTAFYNLDKPKDAMRMFHRYAAAAKSPQTRSKGFYWAGRAALQAGKSARANGYFAQASAFPRQFYGQLALERRGHAVPAPSAASQAIKISSAQRTAFANRSVVRAVKALGEMGYWADQSKFARAIANDAESEADYYLAVELAKTIGRPDMGVMAGRRAASNGLSGYAASAFPRIPVPPRAKQSWTMVHAIARQESQFDRKIVSRAGARGLMQLMPGTAREQAGKLGMRYAASSLDEPDYNIVLGSSYFQRMLSYFKGSYPLAVAAYNAGPGNVNRWIRANGDPRKPGSDILRWIEQIPLFETRNYVQRVLENAVVYEAMNPAHARFDGSKTPLSEYLGKSSSG</sequence>
<dbReference type="SUPFAM" id="SSF48435">
    <property type="entry name" value="Bacterial muramidases"/>
    <property type="match status" value="1"/>
</dbReference>
<evidence type="ECO:0000259" key="4">
    <source>
        <dbReference type="Pfam" id="PF01464"/>
    </source>
</evidence>
<dbReference type="Gene3D" id="1.25.20.10">
    <property type="entry name" value="Bacterial muramidases"/>
    <property type="match status" value="1"/>
</dbReference>
<name>A0A292ZN22_SPHSA</name>
<protein>
    <submittedName>
        <fullName evidence="5">Soluble lytic murein transglycosylase</fullName>
        <ecNumber evidence="5">3.2.1.-</ecNumber>
    </submittedName>
</protein>
<dbReference type="InterPro" id="IPR008939">
    <property type="entry name" value="Lytic_TGlycosylase_superhlx_U"/>
</dbReference>
<dbReference type="PANTHER" id="PTHR37423:SF2">
    <property type="entry name" value="MEMBRANE-BOUND LYTIC MUREIN TRANSGLYCOSYLASE C"/>
    <property type="match status" value="1"/>
</dbReference>
<comment type="similarity">
    <text evidence="1">Belongs to the transglycosylase Slt family.</text>
</comment>
<dbReference type="Pfam" id="PF01464">
    <property type="entry name" value="SLT"/>
    <property type="match status" value="1"/>
</dbReference>
<keyword evidence="3" id="KW-0732">Signal</keyword>
<dbReference type="InterPro" id="IPR008258">
    <property type="entry name" value="Transglycosylase_SLT_dom_1"/>
</dbReference>
<evidence type="ECO:0000313" key="6">
    <source>
        <dbReference type="Proteomes" id="UP000221538"/>
    </source>
</evidence>
<accession>A0A292ZN22</accession>
<proteinExistence type="inferred from homology"/>
<evidence type="ECO:0000256" key="2">
    <source>
        <dbReference type="ARBA" id="ARBA00009387"/>
    </source>
</evidence>
<evidence type="ECO:0000313" key="5">
    <source>
        <dbReference type="EMBL" id="GAY24528.1"/>
    </source>
</evidence>
<dbReference type="EMBL" id="BEWI01000032">
    <property type="protein sequence ID" value="GAY24528.1"/>
    <property type="molecule type" value="Genomic_DNA"/>
</dbReference>
<dbReference type="InterPro" id="IPR023346">
    <property type="entry name" value="Lysozyme-like_dom_sf"/>
</dbReference>
<comment type="caution">
    <text evidence="5">The sequence shown here is derived from an EMBL/GenBank/DDBJ whole genome shotgun (WGS) entry which is preliminary data.</text>
</comment>
<reference evidence="5 6" key="2">
    <citation type="journal article" date="2013" name="Environ. Sci. Technol.">
        <title>The 4-tert-butylphenol-utilizing bacterium Sphingobium fuliginis OMI can degrade bisphenols via phenolic ring hydroxylation and meta-cleavage pathway.</title>
        <authorList>
            <person name="Ogata Y."/>
            <person name="Goda S."/>
            <person name="Toyama T."/>
            <person name="Sei K."/>
            <person name="Ike M."/>
        </authorList>
    </citation>
    <scope>NUCLEOTIDE SEQUENCE [LARGE SCALE GENOMIC DNA]</scope>
    <source>
        <strain evidence="5 6">OMI</strain>
    </source>
</reference>
<evidence type="ECO:0000256" key="3">
    <source>
        <dbReference type="ARBA" id="ARBA00022729"/>
    </source>
</evidence>
<dbReference type="GO" id="GO:0042597">
    <property type="term" value="C:periplasmic space"/>
    <property type="evidence" value="ECO:0007669"/>
    <property type="project" value="InterPro"/>
</dbReference>
<feature type="domain" description="Transglycosylase SLT" evidence="4">
    <location>
        <begin position="480"/>
        <end position="580"/>
    </location>
</feature>
<comment type="similarity">
    <text evidence="2">Belongs to the virb1 family.</text>
</comment>
<organism evidence="5 6">
    <name type="scientific">Sphingobium fuliginis (strain ATCC 27551)</name>
    <dbReference type="NCBI Taxonomy" id="336203"/>
    <lineage>
        <taxon>Bacteria</taxon>
        <taxon>Pseudomonadati</taxon>
        <taxon>Pseudomonadota</taxon>
        <taxon>Alphaproteobacteria</taxon>
        <taxon>Sphingomonadales</taxon>
        <taxon>Sphingomonadaceae</taxon>
        <taxon>Sphingobium</taxon>
    </lineage>
</organism>
<dbReference type="SUPFAM" id="SSF53955">
    <property type="entry name" value="Lysozyme-like"/>
    <property type="match status" value="1"/>
</dbReference>
<keyword evidence="5" id="KW-0378">Hydrolase</keyword>
<dbReference type="CDD" id="cd13401">
    <property type="entry name" value="Slt70-like"/>
    <property type="match status" value="1"/>
</dbReference>
<gene>
    <name evidence="5" type="ORF">SFOMI_5108</name>
</gene>
<reference evidence="5 6" key="1">
    <citation type="journal article" date="2013" name="Biodegradation">
        <title>Occurrence of 4-tert-butylphenol (4-t-BP) biodegradation in an aquatic sample caused by the presence of Spirodela polyrrhiza and isolation of a 4-t-BP-utilizing bacterium.</title>
        <authorList>
            <person name="Ogata Y."/>
            <person name="Toyama T."/>
            <person name="Yu N."/>
            <person name="Wang X."/>
            <person name="Sei K."/>
            <person name="Ike M."/>
        </authorList>
    </citation>
    <scope>NUCLEOTIDE SEQUENCE [LARGE SCALE GENOMIC DNA]</scope>
    <source>
        <strain evidence="5 6">OMI</strain>
    </source>
</reference>
<dbReference type="Proteomes" id="UP000221538">
    <property type="component" value="Unassembled WGS sequence"/>
</dbReference>
<dbReference type="AlphaFoldDB" id="A0A292ZN22"/>